<gene>
    <name evidence="2" type="ORF">CRT62_28410</name>
</gene>
<reference evidence="2" key="1">
    <citation type="submission" date="2017-10" db="EMBL/GenBank/DDBJ databases">
        <title>FDA dAtabase for Regulatory Grade micrObial Sequences (FDA-ARGOS): Supporting development and validation of Infectious Disease Dx tests.</title>
        <authorList>
            <person name="Croxen M."/>
            <person name="Tallon L.J."/>
            <person name="Sadzewicz L."/>
            <person name="Ott S."/>
            <person name="Zhao X."/>
            <person name="Nagaraj S."/>
            <person name="Vavikolanu K."/>
            <person name="Aluvathingal J."/>
            <person name="Nadendla S."/>
            <person name="Geyer C."/>
            <person name="Sichtig H."/>
        </authorList>
    </citation>
    <scope>NUCLEOTIDE SEQUENCE</scope>
    <source>
        <strain evidence="2">FDAARGOS_429</strain>
        <plasmid evidence="2">unnamed</plasmid>
    </source>
</reference>
<accession>A0A291VMX8</accession>
<evidence type="ECO:0000313" key="2">
    <source>
        <dbReference type="EMBL" id="ATM08470.1"/>
    </source>
</evidence>
<proteinExistence type="predicted"/>
<organism evidence="2">
    <name type="scientific">Raoultella planticola</name>
    <name type="common">Klebsiella planticola</name>
    <dbReference type="NCBI Taxonomy" id="575"/>
    <lineage>
        <taxon>Bacteria</taxon>
        <taxon>Pseudomonadati</taxon>
        <taxon>Pseudomonadota</taxon>
        <taxon>Gammaproteobacteria</taxon>
        <taxon>Enterobacterales</taxon>
        <taxon>Enterobacteriaceae</taxon>
        <taxon>Klebsiella/Raoultella group</taxon>
        <taxon>Raoultella</taxon>
    </lineage>
</organism>
<protein>
    <submittedName>
        <fullName evidence="2">Uncharacterized protein</fullName>
    </submittedName>
</protein>
<name>A0A291VMX8_RAOPL</name>
<keyword evidence="2" id="KW-0614">Plasmid</keyword>
<feature type="region of interest" description="Disordered" evidence="1">
    <location>
        <begin position="25"/>
        <end position="64"/>
    </location>
</feature>
<accession>A0A2C5U7V6</accession>
<dbReference type="AlphaFoldDB" id="A0A291VMX8"/>
<geneLocation type="plasmid" evidence="2">
    <name>unnamed</name>
</geneLocation>
<feature type="compositionally biased region" description="Basic and acidic residues" evidence="1">
    <location>
        <begin position="49"/>
        <end position="64"/>
    </location>
</feature>
<feature type="compositionally biased region" description="Polar residues" evidence="1">
    <location>
        <begin position="25"/>
        <end position="37"/>
    </location>
</feature>
<feature type="compositionally biased region" description="Basic residues" evidence="1">
    <location>
        <begin position="38"/>
        <end position="48"/>
    </location>
</feature>
<sequence>MSPPLVLLLTALLLCPVPRENSPGRWTTITTGENQNAHTKRQNRRSRIFQKDGGKSRVIHDPRC</sequence>
<dbReference type="EMBL" id="CP023875">
    <property type="protein sequence ID" value="ATM08470.1"/>
    <property type="molecule type" value="Genomic_DNA"/>
</dbReference>
<evidence type="ECO:0000256" key="1">
    <source>
        <dbReference type="SAM" id="MobiDB-lite"/>
    </source>
</evidence>